<evidence type="ECO:0000256" key="3">
    <source>
        <dbReference type="ARBA" id="ARBA00022553"/>
    </source>
</evidence>
<feature type="domain" description="Histidine kinase" evidence="9">
    <location>
        <begin position="1"/>
        <end position="137"/>
    </location>
</feature>
<keyword evidence="8" id="KW-0902">Two-component regulatory system</keyword>
<name>A0ABT4AM56_9BACT</name>
<keyword evidence="7 10" id="KW-0067">ATP-binding</keyword>
<evidence type="ECO:0000256" key="6">
    <source>
        <dbReference type="ARBA" id="ARBA00022777"/>
    </source>
</evidence>
<dbReference type="RefSeq" id="WP_267541329.1">
    <property type="nucleotide sequence ID" value="NZ_JAPNKA010000001.1"/>
</dbReference>
<sequence>MAHTELKRTATLEKDYDGELPAVLACESRLSQVFLNLVINAIQAMQPGAPQRHTLRVRTPRESGFVRVDVSDSGHGIPPEVLPRIFDPFFTTKPAGSGTGVGLSISHSLVQKMGGELRVRSEQGLGTTFSLLLPLGERASEPRAVLAS</sequence>
<dbReference type="InterPro" id="IPR036890">
    <property type="entry name" value="HATPase_C_sf"/>
</dbReference>
<keyword evidence="3" id="KW-0597">Phosphoprotein</keyword>
<evidence type="ECO:0000256" key="5">
    <source>
        <dbReference type="ARBA" id="ARBA00022741"/>
    </source>
</evidence>
<evidence type="ECO:0000256" key="7">
    <source>
        <dbReference type="ARBA" id="ARBA00022840"/>
    </source>
</evidence>
<comment type="caution">
    <text evidence="10">The sequence shown here is derived from an EMBL/GenBank/DDBJ whole genome shotgun (WGS) entry which is preliminary data.</text>
</comment>
<dbReference type="InterPro" id="IPR005467">
    <property type="entry name" value="His_kinase_dom"/>
</dbReference>
<evidence type="ECO:0000259" key="9">
    <source>
        <dbReference type="PROSITE" id="PS50109"/>
    </source>
</evidence>
<dbReference type="SMART" id="SM00387">
    <property type="entry name" value="HATPase_c"/>
    <property type="match status" value="1"/>
</dbReference>
<dbReference type="PANTHER" id="PTHR43065">
    <property type="entry name" value="SENSOR HISTIDINE KINASE"/>
    <property type="match status" value="1"/>
</dbReference>
<comment type="catalytic activity">
    <reaction evidence="1">
        <text>ATP + protein L-histidine = ADP + protein N-phospho-L-histidine.</text>
        <dbReference type="EC" id="2.7.13.3"/>
    </reaction>
</comment>
<dbReference type="InterPro" id="IPR003594">
    <property type="entry name" value="HATPase_dom"/>
</dbReference>
<dbReference type="GO" id="GO:0005524">
    <property type="term" value="F:ATP binding"/>
    <property type="evidence" value="ECO:0007669"/>
    <property type="project" value="UniProtKB-KW"/>
</dbReference>
<dbReference type="PRINTS" id="PR00344">
    <property type="entry name" value="BCTRLSENSOR"/>
</dbReference>
<evidence type="ECO:0000256" key="4">
    <source>
        <dbReference type="ARBA" id="ARBA00022679"/>
    </source>
</evidence>
<reference evidence="10 11" key="1">
    <citation type="submission" date="2022-11" db="EMBL/GenBank/DDBJ databases">
        <title>Minimal conservation of predation-associated metabolite biosynthetic gene clusters underscores biosynthetic potential of Myxococcota including descriptions for ten novel species: Archangium lansinium sp. nov., Myxococcus landrumus sp. nov., Nannocystis bai.</title>
        <authorList>
            <person name="Ahearne A."/>
            <person name="Stevens C."/>
            <person name="Phillips K."/>
        </authorList>
    </citation>
    <scope>NUCLEOTIDE SEQUENCE [LARGE SCALE GENOMIC DNA]</scope>
    <source>
        <strain evidence="10 11">MIWBW</strain>
    </source>
</reference>
<evidence type="ECO:0000256" key="8">
    <source>
        <dbReference type="ARBA" id="ARBA00023012"/>
    </source>
</evidence>
<dbReference type="SUPFAM" id="SSF55874">
    <property type="entry name" value="ATPase domain of HSP90 chaperone/DNA topoisomerase II/histidine kinase"/>
    <property type="match status" value="1"/>
</dbReference>
<dbReference type="PANTHER" id="PTHR43065:SF10">
    <property type="entry name" value="PEROXIDE STRESS-ACTIVATED HISTIDINE KINASE MAK3"/>
    <property type="match status" value="1"/>
</dbReference>
<dbReference type="Gene3D" id="3.30.565.10">
    <property type="entry name" value="Histidine kinase-like ATPase, C-terminal domain"/>
    <property type="match status" value="1"/>
</dbReference>
<dbReference type="PROSITE" id="PS50109">
    <property type="entry name" value="HIS_KIN"/>
    <property type="match status" value="1"/>
</dbReference>
<keyword evidence="4" id="KW-0808">Transferase</keyword>
<evidence type="ECO:0000256" key="1">
    <source>
        <dbReference type="ARBA" id="ARBA00000085"/>
    </source>
</evidence>
<evidence type="ECO:0000313" key="11">
    <source>
        <dbReference type="Proteomes" id="UP001207654"/>
    </source>
</evidence>
<evidence type="ECO:0000313" key="10">
    <source>
        <dbReference type="EMBL" id="MCY1082773.1"/>
    </source>
</evidence>
<gene>
    <name evidence="10" type="ORF">OV287_50815</name>
</gene>
<protein>
    <recommendedName>
        <fullName evidence="2">histidine kinase</fullName>
        <ecNumber evidence="2">2.7.13.3</ecNumber>
    </recommendedName>
</protein>
<keyword evidence="5" id="KW-0547">Nucleotide-binding</keyword>
<dbReference type="Proteomes" id="UP001207654">
    <property type="component" value="Unassembled WGS sequence"/>
</dbReference>
<organism evidence="10 11">
    <name type="scientific">Archangium lansingense</name>
    <dbReference type="NCBI Taxonomy" id="2995310"/>
    <lineage>
        <taxon>Bacteria</taxon>
        <taxon>Pseudomonadati</taxon>
        <taxon>Myxococcota</taxon>
        <taxon>Myxococcia</taxon>
        <taxon>Myxococcales</taxon>
        <taxon>Cystobacterineae</taxon>
        <taxon>Archangiaceae</taxon>
        <taxon>Archangium</taxon>
    </lineage>
</organism>
<dbReference type="InterPro" id="IPR004358">
    <property type="entry name" value="Sig_transdc_His_kin-like_C"/>
</dbReference>
<keyword evidence="6" id="KW-0418">Kinase</keyword>
<dbReference type="Pfam" id="PF02518">
    <property type="entry name" value="HATPase_c"/>
    <property type="match status" value="1"/>
</dbReference>
<keyword evidence="11" id="KW-1185">Reference proteome</keyword>
<accession>A0ABT4AM56</accession>
<dbReference type="EC" id="2.7.13.3" evidence="2"/>
<dbReference type="EMBL" id="JAPNKA010000001">
    <property type="protein sequence ID" value="MCY1082773.1"/>
    <property type="molecule type" value="Genomic_DNA"/>
</dbReference>
<evidence type="ECO:0000256" key="2">
    <source>
        <dbReference type="ARBA" id="ARBA00012438"/>
    </source>
</evidence>
<proteinExistence type="predicted"/>